<dbReference type="PROSITE" id="PS50931">
    <property type="entry name" value="HTH_LYSR"/>
    <property type="match status" value="1"/>
</dbReference>
<accession>A0A3N1PHV6</accession>
<dbReference type="InterPro" id="IPR036388">
    <property type="entry name" value="WH-like_DNA-bd_sf"/>
</dbReference>
<comment type="caution">
    <text evidence="6">The sequence shown here is derived from an EMBL/GenBank/DDBJ whole genome shotgun (WGS) entry which is preliminary data.</text>
</comment>
<dbReference type="SUPFAM" id="SSF46785">
    <property type="entry name" value="Winged helix' DNA-binding domain"/>
    <property type="match status" value="1"/>
</dbReference>
<organism evidence="6 7">
    <name type="scientific">Gallaecimonas pentaromativorans</name>
    <dbReference type="NCBI Taxonomy" id="584787"/>
    <lineage>
        <taxon>Bacteria</taxon>
        <taxon>Pseudomonadati</taxon>
        <taxon>Pseudomonadota</taxon>
        <taxon>Gammaproteobacteria</taxon>
        <taxon>Enterobacterales</taxon>
        <taxon>Gallaecimonadaceae</taxon>
        <taxon>Gallaecimonas</taxon>
    </lineage>
</organism>
<dbReference type="FunFam" id="1.10.10.10:FF:000001">
    <property type="entry name" value="LysR family transcriptional regulator"/>
    <property type="match status" value="1"/>
</dbReference>
<dbReference type="InterPro" id="IPR036390">
    <property type="entry name" value="WH_DNA-bd_sf"/>
</dbReference>
<dbReference type="Proteomes" id="UP000268033">
    <property type="component" value="Unassembled WGS sequence"/>
</dbReference>
<dbReference type="SUPFAM" id="SSF53850">
    <property type="entry name" value="Periplasmic binding protein-like II"/>
    <property type="match status" value="1"/>
</dbReference>
<dbReference type="PANTHER" id="PTHR30537">
    <property type="entry name" value="HTH-TYPE TRANSCRIPTIONAL REGULATOR"/>
    <property type="match status" value="1"/>
</dbReference>
<dbReference type="PANTHER" id="PTHR30537:SF1">
    <property type="entry name" value="HTH-TYPE TRANSCRIPTIONAL REGULATOR PGRR"/>
    <property type="match status" value="1"/>
</dbReference>
<sequence length="297" mass="32994">MLRENLNDLVAFVTVAREGSFTKAAAQMGVSTSALSHAMRGLEERLGLRLLARSTRSVSPTEAGEKLLLTVAPRLEEIEEQLSAIGDLRGKPTGTIRINASRHAVSQFLWPRLKPLLQNYPEIHIEISAENRFTDIVAERFDMGVRLTESLPKDMIAVPLSGPLRMVAVASPAYLAEHPAPTHPSDLARHNCINIRLPTYGGFYAWEFGKGDEEMAVRVSGQLAFNDSQHALQACLDGYGIAFTSLDMVTPYLERGELVQILDDWCPPFDGYSLYYPNRRQHSTAFSLVLDALRLKD</sequence>
<dbReference type="Pfam" id="PF03466">
    <property type="entry name" value="LysR_substrate"/>
    <property type="match status" value="1"/>
</dbReference>
<dbReference type="Gene3D" id="1.10.10.10">
    <property type="entry name" value="Winged helix-like DNA-binding domain superfamily/Winged helix DNA-binding domain"/>
    <property type="match status" value="1"/>
</dbReference>
<evidence type="ECO:0000313" key="7">
    <source>
        <dbReference type="Proteomes" id="UP000268033"/>
    </source>
</evidence>
<comment type="similarity">
    <text evidence="1">Belongs to the LysR transcriptional regulatory family.</text>
</comment>
<dbReference type="InterPro" id="IPR000847">
    <property type="entry name" value="LysR_HTH_N"/>
</dbReference>
<evidence type="ECO:0000259" key="5">
    <source>
        <dbReference type="PROSITE" id="PS50931"/>
    </source>
</evidence>
<dbReference type="GO" id="GO:0003700">
    <property type="term" value="F:DNA-binding transcription factor activity"/>
    <property type="evidence" value="ECO:0007669"/>
    <property type="project" value="InterPro"/>
</dbReference>
<dbReference type="EMBL" id="RJUL01000007">
    <property type="protein sequence ID" value="ROQ24146.1"/>
    <property type="molecule type" value="Genomic_DNA"/>
</dbReference>
<dbReference type="STRING" id="584787.GCA_001247655_01258"/>
<keyword evidence="3" id="KW-0238">DNA-binding</keyword>
<evidence type="ECO:0000313" key="6">
    <source>
        <dbReference type="EMBL" id="ROQ24146.1"/>
    </source>
</evidence>
<protein>
    <submittedName>
        <fullName evidence="6">LysR family transcriptional regulator</fullName>
    </submittedName>
</protein>
<dbReference type="GO" id="GO:0006351">
    <property type="term" value="P:DNA-templated transcription"/>
    <property type="evidence" value="ECO:0007669"/>
    <property type="project" value="TreeGrafter"/>
</dbReference>
<evidence type="ECO:0000256" key="2">
    <source>
        <dbReference type="ARBA" id="ARBA00023015"/>
    </source>
</evidence>
<keyword evidence="7" id="KW-1185">Reference proteome</keyword>
<dbReference type="AlphaFoldDB" id="A0A3N1PHV6"/>
<dbReference type="FunFam" id="3.40.190.290:FF:000012">
    <property type="entry name" value="Transcriptional regulator, LysR family"/>
    <property type="match status" value="1"/>
</dbReference>
<evidence type="ECO:0000256" key="3">
    <source>
        <dbReference type="ARBA" id="ARBA00023125"/>
    </source>
</evidence>
<dbReference type="InterPro" id="IPR058163">
    <property type="entry name" value="LysR-type_TF_proteobact-type"/>
</dbReference>
<keyword evidence="2" id="KW-0805">Transcription regulation</keyword>
<gene>
    <name evidence="6" type="ORF">EDC28_10727</name>
</gene>
<keyword evidence="4" id="KW-0804">Transcription</keyword>
<name>A0A3N1PHV6_9GAMM</name>
<dbReference type="RefSeq" id="WP_123421928.1">
    <property type="nucleotide sequence ID" value="NZ_RJUL01000007.1"/>
</dbReference>
<reference evidence="6 7" key="1">
    <citation type="submission" date="2018-11" db="EMBL/GenBank/DDBJ databases">
        <title>Genomic Encyclopedia of Type Strains, Phase IV (KMG-IV): sequencing the most valuable type-strain genomes for metagenomic binning, comparative biology and taxonomic classification.</title>
        <authorList>
            <person name="Goeker M."/>
        </authorList>
    </citation>
    <scope>NUCLEOTIDE SEQUENCE [LARGE SCALE GENOMIC DNA]</scope>
    <source>
        <strain evidence="6 7">DSM 21945</strain>
    </source>
</reference>
<dbReference type="Gene3D" id="3.40.190.290">
    <property type="match status" value="1"/>
</dbReference>
<dbReference type="GO" id="GO:0043565">
    <property type="term" value="F:sequence-specific DNA binding"/>
    <property type="evidence" value="ECO:0007669"/>
    <property type="project" value="TreeGrafter"/>
</dbReference>
<dbReference type="Pfam" id="PF00126">
    <property type="entry name" value="HTH_1"/>
    <property type="match status" value="1"/>
</dbReference>
<dbReference type="CDD" id="cd08474">
    <property type="entry name" value="PBP2_CrgA_like_5"/>
    <property type="match status" value="1"/>
</dbReference>
<evidence type="ECO:0000256" key="1">
    <source>
        <dbReference type="ARBA" id="ARBA00009437"/>
    </source>
</evidence>
<proteinExistence type="inferred from homology"/>
<feature type="domain" description="HTH lysR-type" evidence="5">
    <location>
        <begin position="4"/>
        <end position="61"/>
    </location>
</feature>
<evidence type="ECO:0000256" key="4">
    <source>
        <dbReference type="ARBA" id="ARBA00023163"/>
    </source>
</evidence>
<dbReference type="InterPro" id="IPR005119">
    <property type="entry name" value="LysR_subst-bd"/>
</dbReference>